<name>A0ABS4Y4W7_9ACTN</name>
<dbReference type="InterPro" id="IPR050109">
    <property type="entry name" value="HTH-type_TetR-like_transc_reg"/>
</dbReference>
<evidence type="ECO:0000313" key="8">
    <source>
        <dbReference type="Proteomes" id="UP001519291"/>
    </source>
</evidence>
<gene>
    <name evidence="7" type="ORF">JO379_003286</name>
</gene>
<dbReference type="PROSITE" id="PS50977">
    <property type="entry name" value="HTH_TETR_2"/>
    <property type="match status" value="1"/>
</dbReference>
<feature type="compositionally biased region" description="Low complexity" evidence="5">
    <location>
        <begin position="201"/>
        <end position="212"/>
    </location>
</feature>
<dbReference type="InterPro" id="IPR023772">
    <property type="entry name" value="DNA-bd_HTH_TetR-type_CS"/>
</dbReference>
<dbReference type="SUPFAM" id="SSF46689">
    <property type="entry name" value="Homeodomain-like"/>
    <property type="match status" value="1"/>
</dbReference>
<keyword evidence="3" id="KW-0804">Transcription</keyword>
<evidence type="ECO:0000313" key="7">
    <source>
        <dbReference type="EMBL" id="MBP2403817.1"/>
    </source>
</evidence>
<evidence type="ECO:0000256" key="4">
    <source>
        <dbReference type="PROSITE-ProRule" id="PRU00335"/>
    </source>
</evidence>
<keyword evidence="8" id="KW-1185">Reference proteome</keyword>
<dbReference type="EMBL" id="JAGIOH010000001">
    <property type="protein sequence ID" value="MBP2403817.1"/>
    <property type="molecule type" value="Genomic_DNA"/>
</dbReference>
<dbReference type="PRINTS" id="PR00455">
    <property type="entry name" value="HTHTETR"/>
</dbReference>
<evidence type="ECO:0000259" key="6">
    <source>
        <dbReference type="PROSITE" id="PS50977"/>
    </source>
</evidence>
<feature type="domain" description="HTH tetR-type" evidence="6">
    <location>
        <begin position="10"/>
        <end position="70"/>
    </location>
</feature>
<dbReference type="Proteomes" id="UP001519291">
    <property type="component" value="Unassembled WGS sequence"/>
</dbReference>
<protein>
    <submittedName>
        <fullName evidence="7">AcrR family transcriptional regulator</fullName>
    </submittedName>
</protein>
<evidence type="ECO:0000256" key="5">
    <source>
        <dbReference type="SAM" id="MobiDB-lite"/>
    </source>
</evidence>
<feature type="region of interest" description="Disordered" evidence="5">
    <location>
        <begin position="193"/>
        <end position="221"/>
    </location>
</feature>
<dbReference type="Gene3D" id="1.10.357.10">
    <property type="entry name" value="Tetracycline Repressor, domain 2"/>
    <property type="match status" value="1"/>
</dbReference>
<dbReference type="PANTHER" id="PTHR30055:SF234">
    <property type="entry name" value="HTH-TYPE TRANSCRIPTIONAL REGULATOR BETI"/>
    <property type="match status" value="1"/>
</dbReference>
<dbReference type="InterPro" id="IPR009057">
    <property type="entry name" value="Homeodomain-like_sf"/>
</dbReference>
<reference evidence="7 8" key="1">
    <citation type="submission" date="2021-03" db="EMBL/GenBank/DDBJ databases">
        <title>Sequencing the genomes of 1000 actinobacteria strains.</title>
        <authorList>
            <person name="Klenk H.-P."/>
        </authorList>
    </citation>
    <scope>NUCLEOTIDE SEQUENCE [LARGE SCALE GENOMIC DNA]</scope>
    <source>
        <strain evidence="7 8">DSM 41480</strain>
    </source>
</reference>
<evidence type="ECO:0000256" key="3">
    <source>
        <dbReference type="ARBA" id="ARBA00023163"/>
    </source>
</evidence>
<keyword evidence="2 4" id="KW-0238">DNA-binding</keyword>
<keyword evidence="1" id="KW-0805">Transcription regulation</keyword>
<sequence>MGSTPRPRRSNTRQHIQEVARDFFMERGYEKTSLREIADELGVTKAALYYHFRTKEDILVSLFSDVGIALDELILWGRQQPRTLAVKRELLDRSSVIFSGAAPLFNVLNANQAVLSDLSVGQDFKDRVTALSELLQEPDSTVAAKVRCVTALLTLHYGTFAIQHIEGDPEEKRLALLAGATELLAAAYPTAAAESGCPSGARASTHDAASAAVPNREPTAS</sequence>
<dbReference type="Pfam" id="PF00440">
    <property type="entry name" value="TetR_N"/>
    <property type="match status" value="1"/>
</dbReference>
<dbReference type="InterPro" id="IPR001647">
    <property type="entry name" value="HTH_TetR"/>
</dbReference>
<proteinExistence type="predicted"/>
<dbReference type="PROSITE" id="PS01081">
    <property type="entry name" value="HTH_TETR_1"/>
    <property type="match status" value="1"/>
</dbReference>
<comment type="caution">
    <text evidence="7">The sequence shown here is derived from an EMBL/GenBank/DDBJ whole genome shotgun (WGS) entry which is preliminary data.</text>
</comment>
<evidence type="ECO:0000256" key="2">
    <source>
        <dbReference type="ARBA" id="ARBA00023125"/>
    </source>
</evidence>
<organism evidence="7 8">
    <name type="scientific">Streptomyces syringium</name>
    <dbReference type="NCBI Taxonomy" id="76729"/>
    <lineage>
        <taxon>Bacteria</taxon>
        <taxon>Bacillati</taxon>
        <taxon>Actinomycetota</taxon>
        <taxon>Actinomycetes</taxon>
        <taxon>Kitasatosporales</taxon>
        <taxon>Streptomycetaceae</taxon>
        <taxon>Streptomyces</taxon>
    </lineage>
</organism>
<feature type="DNA-binding region" description="H-T-H motif" evidence="4">
    <location>
        <begin position="33"/>
        <end position="52"/>
    </location>
</feature>
<evidence type="ECO:0000256" key="1">
    <source>
        <dbReference type="ARBA" id="ARBA00023015"/>
    </source>
</evidence>
<dbReference type="RefSeq" id="WP_130878694.1">
    <property type="nucleotide sequence ID" value="NZ_JAGIOH010000001.1"/>
</dbReference>
<dbReference type="GeneID" id="91570163"/>
<dbReference type="PANTHER" id="PTHR30055">
    <property type="entry name" value="HTH-TYPE TRANSCRIPTIONAL REGULATOR RUTR"/>
    <property type="match status" value="1"/>
</dbReference>
<accession>A0ABS4Y4W7</accession>